<dbReference type="InterPro" id="IPR051683">
    <property type="entry name" value="Enoyl-CoA_Hydratase/Isomerase"/>
</dbReference>
<dbReference type="AlphaFoldDB" id="A0A6I4W883"/>
<sequence>MTVVRYEVERGIATITLDSPRNRNALSAALRTGLAEALARAADDADVRGIVLTGEGPAFCAGADLKEAASGAPPTGPGIPELLGTLLDHPKPVIARLNGPARAGGLGLVAACDIAVAPDDVTFAFTEVRIGVAPAMIAVACRLRMTPRALSRYFLTGETFSAADAVASGLLTAAAPRAELDDLVEGMADGLRKAEPKAVARTKKLVDELAALDRADAFALAERLSMEFFASPEAAEGRLSFFEKRPPSWAL</sequence>
<dbReference type="SUPFAM" id="SSF52096">
    <property type="entry name" value="ClpP/crotonase"/>
    <property type="match status" value="1"/>
</dbReference>
<dbReference type="OrthoDB" id="370015at2"/>
<keyword evidence="3" id="KW-1185">Reference proteome</keyword>
<comment type="similarity">
    <text evidence="1">Belongs to the enoyl-CoA hydratase/isomerase family.</text>
</comment>
<evidence type="ECO:0000256" key="1">
    <source>
        <dbReference type="ARBA" id="ARBA00005254"/>
    </source>
</evidence>
<dbReference type="Pfam" id="PF00378">
    <property type="entry name" value="ECH_1"/>
    <property type="match status" value="1"/>
</dbReference>
<gene>
    <name evidence="2" type="ORF">GQ466_13075</name>
</gene>
<organism evidence="2 3">
    <name type="scientific">Actinomadura rayongensis</name>
    <dbReference type="NCBI Taxonomy" id="1429076"/>
    <lineage>
        <taxon>Bacteria</taxon>
        <taxon>Bacillati</taxon>
        <taxon>Actinomycetota</taxon>
        <taxon>Actinomycetes</taxon>
        <taxon>Streptosporangiales</taxon>
        <taxon>Thermomonosporaceae</taxon>
        <taxon>Actinomadura</taxon>
    </lineage>
</organism>
<dbReference type="EMBL" id="WUTW01000002">
    <property type="protein sequence ID" value="MXQ64970.1"/>
    <property type="molecule type" value="Genomic_DNA"/>
</dbReference>
<dbReference type="Proteomes" id="UP000431901">
    <property type="component" value="Unassembled WGS sequence"/>
</dbReference>
<comment type="caution">
    <text evidence="2">The sequence shown here is derived from an EMBL/GenBank/DDBJ whole genome shotgun (WGS) entry which is preliminary data.</text>
</comment>
<dbReference type="PANTHER" id="PTHR42964:SF1">
    <property type="entry name" value="POLYKETIDE BIOSYNTHESIS ENOYL-COA HYDRATASE PKSH-RELATED"/>
    <property type="match status" value="1"/>
</dbReference>
<dbReference type="InterPro" id="IPR029045">
    <property type="entry name" value="ClpP/crotonase-like_dom_sf"/>
</dbReference>
<protein>
    <submittedName>
        <fullName evidence="2">Enoyl-CoA hydratase</fullName>
    </submittedName>
</protein>
<dbReference type="Gene3D" id="3.90.226.10">
    <property type="entry name" value="2-enoyl-CoA Hydratase, Chain A, domain 1"/>
    <property type="match status" value="1"/>
</dbReference>
<dbReference type="GO" id="GO:0003824">
    <property type="term" value="F:catalytic activity"/>
    <property type="evidence" value="ECO:0007669"/>
    <property type="project" value="UniProtKB-ARBA"/>
</dbReference>
<reference evidence="2 3" key="1">
    <citation type="submission" date="2019-12" db="EMBL/GenBank/DDBJ databases">
        <title>Nocardia macrotermitis sp. nov. and Nocardia aurantia sp. nov., isolated from the gut of the fungus growing-termite Macrotermes natalensis.</title>
        <authorList>
            <person name="Christine B."/>
            <person name="Rene B."/>
        </authorList>
    </citation>
    <scope>NUCLEOTIDE SEQUENCE [LARGE SCALE GENOMIC DNA]</scope>
    <source>
        <strain evidence="2 3">DSM 102126</strain>
    </source>
</reference>
<dbReference type="InterPro" id="IPR014748">
    <property type="entry name" value="Enoyl-CoA_hydra_C"/>
</dbReference>
<dbReference type="InterPro" id="IPR001753">
    <property type="entry name" value="Enoyl-CoA_hydra/iso"/>
</dbReference>
<dbReference type="CDD" id="cd06558">
    <property type="entry name" value="crotonase-like"/>
    <property type="match status" value="1"/>
</dbReference>
<evidence type="ECO:0000313" key="2">
    <source>
        <dbReference type="EMBL" id="MXQ64970.1"/>
    </source>
</evidence>
<evidence type="ECO:0000313" key="3">
    <source>
        <dbReference type="Proteomes" id="UP000431901"/>
    </source>
</evidence>
<name>A0A6I4W883_9ACTN</name>
<proteinExistence type="inferred from homology"/>
<dbReference type="RefSeq" id="WP_161103124.1">
    <property type="nucleotide sequence ID" value="NZ_JBHLYI010000001.1"/>
</dbReference>
<dbReference type="PANTHER" id="PTHR42964">
    <property type="entry name" value="ENOYL-COA HYDRATASE"/>
    <property type="match status" value="1"/>
</dbReference>
<accession>A0A6I4W883</accession>
<dbReference type="Gene3D" id="1.10.12.10">
    <property type="entry name" value="Lyase 2-enoyl-coa Hydratase, Chain A, domain 2"/>
    <property type="match status" value="1"/>
</dbReference>